<keyword evidence="1" id="KW-1133">Transmembrane helix</keyword>
<feature type="domain" description="WxL Interacting Protein host binding" evidence="3">
    <location>
        <begin position="158"/>
        <end position="294"/>
    </location>
</feature>
<evidence type="ECO:0000256" key="1">
    <source>
        <dbReference type="SAM" id="Phobius"/>
    </source>
</evidence>
<dbReference type="Gene3D" id="2.60.40.10">
    <property type="entry name" value="Immunoglobulins"/>
    <property type="match status" value="1"/>
</dbReference>
<dbReference type="RefSeq" id="WP_057893967.1">
    <property type="nucleotide sequence ID" value="NZ_AYZQ01000001.1"/>
</dbReference>
<organism evidence="4 5">
    <name type="scientific">Lacticaseibacillus brantae DSM 23927</name>
    <dbReference type="NCBI Taxonomy" id="1423727"/>
    <lineage>
        <taxon>Bacteria</taxon>
        <taxon>Bacillati</taxon>
        <taxon>Bacillota</taxon>
        <taxon>Bacilli</taxon>
        <taxon>Lactobacillales</taxon>
        <taxon>Lactobacillaceae</taxon>
        <taxon>Lacticaseibacillus</taxon>
    </lineage>
</organism>
<evidence type="ECO:0000259" key="2">
    <source>
        <dbReference type="Pfam" id="PF06030"/>
    </source>
</evidence>
<dbReference type="STRING" id="1423727.FC34_GL000674"/>
<dbReference type="InterPro" id="IPR013783">
    <property type="entry name" value="Ig-like_fold"/>
</dbReference>
<reference evidence="4 5" key="1">
    <citation type="journal article" date="2015" name="Genome Announc.">
        <title>Expanding the biotechnology potential of lactobacilli through comparative genomics of 213 strains and associated genera.</title>
        <authorList>
            <person name="Sun Z."/>
            <person name="Harris H.M."/>
            <person name="McCann A."/>
            <person name="Guo C."/>
            <person name="Argimon S."/>
            <person name="Zhang W."/>
            <person name="Yang X."/>
            <person name="Jeffery I.B."/>
            <person name="Cooney J.C."/>
            <person name="Kagawa T.F."/>
            <person name="Liu W."/>
            <person name="Song Y."/>
            <person name="Salvetti E."/>
            <person name="Wrobel A."/>
            <person name="Rasinkangas P."/>
            <person name="Parkhill J."/>
            <person name="Rea M.C."/>
            <person name="O'Sullivan O."/>
            <person name="Ritari J."/>
            <person name="Douillard F.P."/>
            <person name="Paul Ross R."/>
            <person name="Yang R."/>
            <person name="Briner A.E."/>
            <person name="Felis G.E."/>
            <person name="de Vos W.M."/>
            <person name="Barrangou R."/>
            <person name="Klaenhammer T.R."/>
            <person name="Caufield P.W."/>
            <person name="Cui Y."/>
            <person name="Zhang H."/>
            <person name="O'Toole P.W."/>
        </authorList>
    </citation>
    <scope>NUCLEOTIDE SEQUENCE [LARGE SCALE GENOMIC DNA]</scope>
    <source>
        <strain evidence="4 5">DSM 23927</strain>
    </source>
</reference>
<name>A0A0R2B0U5_9LACO</name>
<dbReference type="InterPro" id="IPR021759">
    <property type="entry name" value="WxLIP_HBD"/>
</dbReference>
<keyword evidence="1" id="KW-0812">Transmembrane</keyword>
<evidence type="ECO:0000313" key="4">
    <source>
        <dbReference type="EMBL" id="KRM72960.1"/>
    </source>
</evidence>
<keyword evidence="5" id="KW-1185">Reference proteome</keyword>
<keyword evidence="1" id="KW-0472">Membrane</keyword>
<evidence type="ECO:0000259" key="3">
    <source>
        <dbReference type="Pfam" id="PF11797"/>
    </source>
</evidence>
<accession>A0A0R2B0U5</accession>
<dbReference type="Pfam" id="PF06030">
    <property type="entry name" value="WxLIP_PGBD"/>
    <property type="match status" value="1"/>
</dbReference>
<gene>
    <name evidence="4" type="ORF">FC34_GL000674</name>
</gene>
<protein>
    <submittedName>
        <fullName evidence="4">Cell surface protein</fullName>
    </submittedName>
</protein>
<dbReference type="PATRIC" id="fig|1423727.3.peg.677"/>
<proteinExistence type="predicted"/>
<dbReference type="OrthoDB" id="2365961at2"/>
<dbReference type="InterPro" id="IPR010317">
    <property type="entry name" value="WxLIP_PGBD"/>
</dbReference>
<dbReference type="Pfam" id="PF11797">
    <property type="entry name" value="WxLIP_HBD"/>
    <property type="match status" value="1"/>
</dbReference>
<dbReference type="Proteomes" id="UP000051672">
    <property type="component" value="Unassembled WGS sequence"/>
</dbReference>
<dbReference type="EMBL" id="AYZQ01000001">
    <property type="protein sequence ID" value="KRM72960.1"/>
    <property type="molecule type" value="Genomic_DNA"/>
</dbReference>
<evidence type="ECO:0000313" key="5">
    <source>
        <dbReference type="Proteomes" id="UP000051672"/>
    </source>
</evidence>
<sequence>MYKKWWWFLVLIVGIWVGQPQHLAAAGADFTIKSQIPENQIDKKASYYDLLVKPGTTQKLSVVVENAGNKTRKFRVAPNTAFTNDNGVIEYSRENYIPDRSAKTTLSKLMSKAQTVSVAAGESKTVTFTLTVPKSGIDGSVLGGFYVTPEEEESTAKSGMSIQNQFAMVIGIQLRENTTTQSPELKLGTVEAALHNSQTAIKANVRNVVPVHFGQMTITAKVTKSGSSDVLYQSTRKNLEMAPNSNFDYSILMKDKAYQAGDYTLNLVAKSGKKTWTLTKGFTIKAETARELNKKAGIETTDYTWLYIGGAVVLLAVIAGLAFYLGRRKRR</sequence>
<feature type="transmembrane region" description="Helical" evidence="1">
    <location>
        <begin position="305"/>
        <end position="325"/>
    </location>
</feature>
<feature type="domain" description="WxL Interacting Protein peptidoglycan binding" evidence="2">
    <location>
        <begin position="30"/>
        <end position="148"/>
    </location>
</feature>
<dbReference type="AlphaFoldDB" id="A0A0R2B0U5"/>
<comment type="caution">
    <text evidence="4">The sequence shown here is derived from an EMBL/GenBank/DDBJ whole genome shotgun (WGS) entry which is preliminary data.</text>
</comment>